<feature type="domain" description="RNA-binding protein Tab2/Atab2 C-terminal" evidence="2">
    <location>
        <begin position="107"/>
        <end position="263"/>
    </location>
</feature>
<dbReference type="EMBL" id="JAIHOM010000035">
    <property type="protein sequence ID" value="MCW6036392.1"/>
    <property type="molecule type" value="Genomic_DNA"/>
</dbReference>
<dbReference type="Pfam" id="PF06485">
    <property type="entry name" value="Tab2-like_N"/>
    <property type="match status" value="1"/>
</dbReference>
<comment type="caution">
    <text evidence="3">The sequence shown here is derived from an EMBL/GenBank/DDBJ whole genome shotgun (WGS) entry which is preliminary data.</text>
</comment>
<dbReference type="RefSeq" id="WP_265264153.1">
    <property type="nucleotide sequence ID" value="NZ_JAIHOM010000035.1"/>
</dbReference>
<name>A0ABT3L4L4_9CYAN</name>
<dbReference type="Pfam" id="PF20429">
    <property type="entry name" value="Tab2-like_C"/>
    <property type="match status" value="1"/>
</dbReference>
<protein>
    <submittedName>
        <fullName evidence="3">Tab2/Atab2 family RNA-binding protein</fullName>
    </submittedName>
</protein>
<feature type="domain" description="RNA-binding protein Tab2-like N-terminal" evidence="1">
    <location>
        <begin position="3"/>
        <end position="102"/>
    </location>
</feature>
<dbReference type="InterPro" id="IPR046760">
    <property type="entry name" value="Tab2-like_N"/>
</dbReference>
<proteinExistence type="predicted"/>
<dbReference type="PANTHER" id="PTHR34556">
    <property type="match status" value="1"/>
</dbReference>
<sequence length="279" mass="30619">MTIWQADFYKLPRDNAPVPRWELVVCDEQGSIITTATCPQTEASVPWLIETLSPLLDEAPPQKIQVFRPQSLALMEPTAQRLQIPLEATRKTTALKRVLAQRRGGDVSLEQPPPQPLPGALWGENWRFASLPAGDLLAVFCDRPLPILQIPDGLDPLALGLPSTAPIPGIIIEGGRRSMMLARWLEEVQPVAVNYVATEAGVSGGLVLEAGLVDRWILVTFEDREVAAAAELYQQRLVSSQGVHFLLVQPDNTGITYTGFWVLSHPITDRAGRIPEGSE</sequence>
<dbReference type="Proteomes" id="UP001526426">
    <property type="component" value="Unassembled WGS sequence"/>
</dbReference>
<organism evidence="3 4">
    <name type="scientific">Spirulina subsalsa FACHB-351</name>
    <dbReference type="NCBI Taxonomy" id="234711"/>
    <lineage>
        <taxon>Bacteria</taxon>
        <taxon>Bacillati</taxon>
        <taxon>Cyanobacteriota</taxon>
        <taxon>Cyanophyceae</taxon>
        <taxon>Spirulinales</taxon>
        <taxon>Spirulinaceae</taxon>
        <taxon>Spirulina</taxon>
    </lineage>
</organism>
<dbReference type="InterPro" id="IPR046761">
    <property type="entry name" value="Tab2-like_C"/>
</dbReference>
<dbReference type="InterPro" id="IPR009472">
    <property type="entry name" value="Tab2-like"/>
</dbReference>
<evidence type="ECO:0000313" key="3">
    <source>
        <dbReference type="EMBL" id="MCW6036392.1"/>
    </source>
</evidence>
<accession>A0ABT3L4L4</accession>
<reference evidence="3 4" key="1">
    <citation type="submission" date="2021-08" db="EMBL/GenBank/DDBJ databases">
        <title>Draft genome sequence of Spirulina subsalsa with high tolerance to salinity and hype-accumulation of phycocyanin.</title>
        <authorList>
            <person name="Pei H."/>
            <person name="Jiang L."/>
        </authorList>
    </citation>
    <scope>NUCLEOTIDE SEQUENCE [LARGE SCALE GENOMIC DNA]</scope>
    <source>
        <strain evidence="3 4">FACHB-351</strain>
    </source>
</reference>
<evidence type="ECO:0000259" key="1">
    <source>
        <dbReference type="Pfam" id="PF06485"/>
    </source>
</evidence>
<gene>
    <name evidence="3" type="ORF">K4A83_08935</name>
</gene>
<evidence type="ECO:0000313" key="4">
    <source>
        <dbReference type="Proteomes" id="UP001526426"/>
    </source>
</evidence>
<evidence type="ECO:0000259" key="2">
    <source>
        <dbReference type="Pfam" id="PF20429"/>
    </source>
</evidence>
<keyword evidence="4" id="KW-1185">Reference proteome</keyword>
<dbReference type="PANTHER" id="PTHR34556:SF2">
    <property type="entry name" value="PROTEIN TAB2 HOMOLOG, CHLOROPLASTIC"/>
    <property type="match status" value="1"/>
</dbReference>